<gene>
    <name evidence="1" type="ORF">PoB_004429400</name>
</gene>
<comment type="caution">
    <text evidence="1">The sequence shown here is derived from an EMBL/GenBank/DDBJ whole genome shotgun (WGS) entry which is preliminary data.</text>
</comment>
<dbReference type="AlphaFoldDB" id="A0AAV4BHH7"/>
<evidence type="ECO:0008006" key="3">
    <source>
        <dbReference type="Google" id="ProtNLM"/>
    </source>
</evidence>
<evidence type="ECO:0000313" key="1">
    <source>
        <dbReference type="EMBL" id="GFO17789.1"/>
    </source>
</evidence>
<proteinExistence type="predicted"/>
<protein>
    <recommendedName>
        <fullName evidence="3">Secreted protein</fullName>
    </recommendedName>
</protein>
<keyword evidence="2" id="KW-1185">Reference proteome</keyword>
<sequence length="126" mass="14101">MQSAFHLLSQVLQLYHCSYVALSSHLTTGSAITHLASPNADKVIPQKVTVRRGDTHIMQAGCESIIRLSWTIREKREGFFLALPSCKEIAHQSRNAAEILVAAGQQCPQNTPPMARFWWRCVVNDN</sequence>
<dbReference type="EMBL" id="BLXT01004892">
    <property type="protein sequence ID" value="GFO17789.1"/>
    <property type="molecule type" value="Genomic_DNA"/>
</dbReference>
<dbReference type="Proteomes" id="UP000735302">
    <property type="component" value="Unassembled WGS sequence"/>
</dbReference>
<name>A0AAV4BHH7_9GAST</name>
<reference evidence="1 2" key="1">
    <citation type="journal article" date="2021" name="Elife">
        <title>Chloroplast acquisition without the gene transfer in kleptoplastic sea slugs, Plakobranchus ocellatus.</title>
        <authorList>
            <person name="Maeda T."/>
            <person name="Takahashi S."/>
            <person name="Yoshida T."/>
            <person name="Shimamura S."/>
            <person name="Takaki Y."/>
            <person name="Nagai Y."/>
            <person name="Toyoda A."/>
            <person name="Suzuki Y."/>
            <person name="Arimoto A."/>
            <person name="Ishii H."/>
            <person name="Satoh N."/>
            <person name="Nishiyama T."/>
            <person name="Hasebe M."/>
            <person name="Maruyama T."/>
            <person name="Minagawa J."/>
            <person name="Obokata J."/>
            <person name="Shigenobu S."/>
        </authorList>
    </citation>
    <scope>NUCLEOTIDE SEQUENCE [LARGE SCALE GENOMIC DNA]</scope>
</reference>
<organism evidence="1 2">
    <name type="scientific">Plakobranchus ocellatus</name>
    <dbReference type="NCBI Taxonomy" id="259542"/>
    <lineage>
        <taxon>Eukaryota</taxon>
        <taxon>Metazoa</taxon>
        <taxon>Spiralia</taxon>
        <taxon>Lophotrochozoa</taxon>
        <taxon>Mollusca</taxon>
        <taxon>Gastropoda</taxon>
        <taxon>Heterobranchia</taxon>
        <taxon>Euthyneura</taxon>
        <taxon>Panpulmonata</taxon>
        <taxon>Sacoglossa</taxon>
        <taxon>Placobranchoidea</taxon>
        <taxon>Plakobranchidae</taxon>
        <taxon>Plakobranchus</taxon>
    </lineage>
</organism>
<accession>A0AAV4BHH7</accession>
<evidence type="ECO:0000313" key="2">
    <source>
        <dbReference type="Proteomes" id="UP000735302"/>
    </source>
</evidence>